<protein>
    <submittedName>
        <fullName evidence="2">Uncharacterized protein</fullName>
    </submittedName>
</protein>
<dbReference type="OrthoDB" id="10636327at2759"/>
<dbReference type="EMBL" id="BJWL01000335">
    <property type="protein sequence ID" value="GFS39684.1"/>
    <property type="molecule type" value="Genomic_DNA"/>
</dbReference>
<accession>A0A7J0DPI0</accession>
<evidence type="ECO:0000313" key="3">
    <source>
        <dbReference type="Proteomes" id="UP000585474"/>
    </source>
</evidence>
<gene>
    <name evidence="2" type="ORF">Acr_00g0064410</name>
</gene>
<sequence>MIIGADYGIIFRIGPVKYQSTEKKEKKSASEGYANQVECCSFIRIVSSSCNGADVEQKKAKKKKTFGGGNLEFKGNTEKSGLLVRHEILVASPFGGSCKLLPERDHYSAVMATRETIQIPSSDSDSDSESWNLDEVKRVLNESPLMDSASSNHRILPPWNSVGGTNSIGGPSREVPYSRRKFTSNGSSSNVDHHTEAKLQMNPRSGEYVGASNWHTTRADNSKYSQEDDYKKLSSQQILKRTLPTSLQTFAPSFRSNNVVENVSSSEVHDTRGKSHNYARPNLTSSKNHMKDHFGRSSNDEVIMFENSGNRLLPQSLIHGKSVSTTQYISSNDHIPRPGFGEERAVGSDERLIYQAALQVFLAVQL</sequence>
<comment type="caution">
    <text evidence="2">The sequence shown here is derived from an EMBL/GenBank/DDBJ whole genome shotgun (WGS) entry which is preliminary data.</text>
</comment>
<dbReference type="Proteomes" id="UP000585474">
    <property type="component" value="Unassembled WGS sequence"/>
</dbReference>
<proteinExistence type="predicted"/>
<keyword evidence="3" id="KW-1185">Reference proteome</keyword>
<dbReference type="AlphaFoldDB" id="A0A7J0DPI0"/>
<feature type="region of interest" description="Disordered" evidence="1">
    <location>
        <begin position="265"/>
        <end position="292"/>
    </location>
</feature>
<name>A0A7J0DPI0_9ERIC</name>
<evidence type="ECO:0000313" key="2">
    <source>
        <dbReference type="EMBL" id="GFS39684.1"/>
    </source>
</evidence>
<evidence type="ECO:0000256" key="1">
    <source>
        <dbReference type="SAM" id="MobiDB-lite"/>
    </source>
</evidence>
<reference evidence="3" key="1">
    <citation type="submission" date="2019-07" db="EMBL/GenBank/DDBJ databases">
        <title>De Novo Assembly of kiwifruit Actinidia rufa.</title>
        <authorList>
            <person name="Sugita-Konishi S."/>
            <person name="Sato K."/>
            <person name="Mori E."/>
            <person name="Abe Y."/>
            <person name="Kisaki G."/>
            <person name="Hamano K."/>
            <person name="Suezawa K."/>
            <person name="Otani M."/>
            <person name="Fukuda T."/>
            <person name="Manabe T."/>
            <person name="Gomi K."/>
            <person name="Tabuchi M."/>
            <person name="Akimitsu K."/>
            <person name="Kataoka I."/>
        </authorList>
    </citation>
    <scope>NUCLEOTIDE SEQUENCE [LARGE SCALE GENOMIC DNA]</scope>
    <source>
        <strain evidence="3">cv. Fuchu</strain>
    </source>
</reference>
<organism evidence="2 3">
    <name type="scientific">Actinidia rufa</name>
    <dbReference type="NCBI Taxonomy" id="165716"/>
    <lineage>
        <taxon>Eukaryota</taxon>
        <taxon>Viridiplantae</taxon>
        <taxon>Streptophyta</taxon>
        <taxon>Embryophyta</taxon>
        <taxon>Tracheophyta</taxon>
        <taxon>Spermatophyta</taxon>
        <taxon>Magnoliopsida</taxon>
        <taxon>eudicotyledons</taxon>
        <taxon>Gunneridae</taxon>
        <taxon>Pentapetalae</taxon>
        <taxon>asterids</taxon>
        <taxon>Ericales</taxon>
        <taxon>Actinidiaceae</taxon>
        <taxon>Actinidia</taxon>
    </lineage>
</organism>